<dbReference type="SUPFAM" id="SSF52172">
    <property type="entry name" value="CheY-like"/>
    <property type="match status" value="1"/>
</dbReference>
<feature type="coiled-coil region" evidence="4">
    <location>
        <begin position="237"/>
        <end position="275"/>
    </location>
</feature>
<evidence type="ECO:0000256" key="1">
    <source>
        <dbReference type="ARBA" id="ARBA00022553"/>
    </source>
</evidence>
<protein>
    <submittedName>
        <fullName evidence="6">Response regulator</fullName>
    </submittedName>
</protein>
<evidence type="ECO:0000256" key="2">
    <source>
        <dbReference type="ARBA" id="ARBA00023012"/>
    </source>
</evidence>
<keyword evidence="7" id="KW-1185">Reference proteome</keyword>
<dbReference type="PANTHER" id="PTHR45339:SF1">
    <property type="entry name" value="HYBRID SIGNAL TRANSDUCTION HISTIDINE KINASE J"/>
    <property type="match status" value="1"/>
</dbReference>
<sequence length="696" mass="78841">MNRLLGMGLLSVVLFTASLSFYQIHQQVRLDFQQQLQRMNQLLAKATTLLLLDGGEQDINMLYSVAQHQASFPVVSITMFDNEQAVISSTGLNPLLEQPDASWFAEQHQLHWLHQDRVLSSLPIRVEQRIEGYLLLEAGSPPFPWSLWLWQLVIWLGLPCLLLGLWLHANRQRHQLQQGLSDTEQAAMRWLAGESLLPLSRQQPFAETLYQLTDSIEQKQLAQENKLALLSEQQLQARELELSFTEQSQRYEQQQQQLKNTLTQLQQNHALLLRQLLLTPAPWQSPMLADLVSSEELTATKQRIMLADWIAAQAPGWRDSVRPEQLLTLEEDLLAFEFELDCVSAALALCCRALVRLCCQHTLHSQLSMQWQLRPTENLLHFRLVLRGESLPAAICQQLESSIQAEQAAFLTDTQLFLRARSLLQAELTVSSLDELGSSIQLTIPCVYHTCSPVNSEDKLYVLSEPVPSVTPQLQSLKCLSRQLVHCQNLSEWQDITNQPHSLKVLLLPEPDSAHTEQWLAWLKASNTIGLSSASHFAYWHAKRPGYVLAMPVSAVELLRARQSLPPTQANPFRLLVVDDNATNQAFIQAMLASTSIELSAAINGQDALQQCQQSEFELILMDIQLPDMSGMEVTRQLRQLPAFQQIPILAFTAHALPDEIEQFKQAGMDDVLIKPLDAEKIALLMNWCQRQADTQ</sequence>
<name>A0ABU7JCB7_9GAMM</name>
<dbReference type="PROSITE" id="PS50110">
    <property type="entry name" value="RESPONSE_REGULATORY"/>
    <property type="match status" value="1"/>
</dbReference>
<evidence type="ECO:0000256" key="4">
    <source>
        <dbReference type="SAM" id="Coils"/>
    </source>
</evidence>
<proteinExistence type="predicted"/>
<comment type="caution">
    <text evidence="6">The sequence shown here is derived from an EMBL/GenBank/DDBJ whole genome shotgun (WGS) entry which is preliminary data.</text>
</comment>
<reference evidence="6 7" key="1">
    <citation type="submission" date="2023-06" db="EMBL/GenBank/DDBJ databases">
        <title>Alkalimonas sp., MEB004 an alkaliphilic bacterium isolated from Lonar Lake, India.</title>
        <authorList>
            <person name="Joshi A."/>
            <person name="Thite S."/>
        </authorList>
    </citation>
    <scope>NUCLEOTIDE SEQUENCE [LARGE SCALE GENOMIC DNA]</scope>
    <source>
        <strain evidence="6 7">MEB004</strain>
    </source>
</reference>
<dbReference type="EMBL" id="JAUGZK010000002">
    <property type="protein sequence ID" value="MEE2023304.1"/>
    <property type="molecule type" value="Genomic_DNA"/>
</dbReference>
<evidence type="ECO:0000313" key="7">
    <source>
        <dbReference type="Proteomes" id="UP001339167"/>
    </source>
</evidence>
<dbReference type="Proteomes" id="UP001339167">
    <property type="component" value="Unassembled WGS sequence"/>
</dbReference>
<dbReference type="SMART" id="SM00448">
    <property type="entry name" value="REC"/>
    <property type="match status" value="1"/>
</dbReference>
<organism evidence="6 7">
    <name type="scientific">Alkalimonas mucilaginosa</name>
    <dbReference type="NCBI Taxonomy" id="3057676"/>
    <lineage>
        <taxon>Bacteria</taxon>
        <taxon>Pseudomonadati</taxon>
        <taxon>Pseudomonadota</taxon>
        <taxon>Gammaproteobacteria</taxon>
        <taxon>Alkalimonas</taxon>
    </lineage>
</organism>
<feature type="domain" description="Response regulatory" evidence="5">
    <location>
        <begin position="574"/>
        <end position="690"/>
    </location>
</feature>
<dbReference type="Gene3D" id="3.40.50.2300">
    <property type="match status" value="1"/>
</dbReference>
<dbReference type="InterPro" id="IPR011006">
    <property type="entry name" value="CheY-like_superfamily"/>
</dbReference>
<accession>A0ABU7JCB7</accession>
<feature type="modified residue" description="4-aspartylphosphate" evidence="3">
    <location>
        <position position="623"/>
    </location>
</feature>
<dbReference type="InterPro" id="IPR001789">
    <property type="entry name" value="Sig_transdc_resp-reg_receiver"/>
</dbReference>
<keyword evidence="2" id="KW-0902">Two-component regulatory system</keyword>
<evidence type="ECO:0000256" key="3">
    <source>
        <dbReference type="PROSITE-ProRule" id="PRU00169"/>
    </source>
</evidence>
<keyword evidence="1 3" id="KW-0597">Phosphoprotein</keyword>
<dbReference type="RefSeq" id="WP_330086658.1">
    <property type="nucleotide sequence ID" value="NZ_JAUGZK010000002.1"/>
</dbReference>
<evidence type="ECO:0000259" key="5">
    <source>
        <dbReference type="PROSITE" id="PS50110"/>
    </source>
</evidence>
<keyword evidence="4" id="KW-0175">Coiled coil</keyword>
<dbReference type="CDD" id="cd17546">
    <property type="entry name" value="REC_hyHK_CKI1_RcsC-like"/>
    <property type="match status" value="1"/>
</dbReference>
<dbReference type="Pfam" id="PF00072">
    <property type="entry name" value="Response_reg"/>
    <property type="match status" value="1"/>
</dbReference>
<evidence type="ECO:0000313" key="6">
    <source>
        <dbReference type="EMBL" id="MEE2023304.1"/>
    </source>
</evidence>
<gene>
    <name evidence="6" type="ORF">QWF21_03530</name>
</gene>
<dbReference type="PANTHER" id="PTHR45339">
    <property type="entry name" value="HYBRID SIGNAL TRANSDUCTION HISTIDINE KINASE J"/>
    <property type="match status" value="1"/>
</dbReference>